<organism evidence="5 6">
    <name type="scientific">Alkaliphilus peptidifermentans DSM 18978</name>
    <dbReference type="NCBI Taxonomy" id="1120976"/>
    <lineage>
        <taxon>Bacteria</taxon>
        <taxon>Bacillati</taxon>
        <taxon>Bacillota</taxon>
        <taxon>Clostridia</taxon>
        <taxon>Peptostreptococcales</taxon>
        <taxon>Natronincolaceae</taxon>
        <taxon>Alkaliphilus</taxon>
    </lineage>
</organism>
<dbReference type="InterPro" id="IPR051081">
    <property type="entry name" value="HTH_MetalResp_TranReg"/>
</dbReference>
<evidence type="ECO:0000256" key="3">
    <source>
        <dbReference type="ARBA" id="ARBA00023163"/>
    </source>
</evidence>
<dbReference type="RefSeq" id="WP_091544175.1">
    <property type="nucleotide sequence ID" value="NZ_FMUS01000017.1"/>
</dbReference>
<reference evidence="5 6" key="1">
    <citation type="submission" date="2016-10" db="EMBL/GenBank/DDBJ databases">
        <authorList>
            <person name="de Groot N.N."/>
        </authorList>
    </citation>
    <scope>NUCLEOTIDE SEQUENCE [LARGE SCALE GENOMIC DNA]</scope>
    <source>
        <strain evidence="5 6">DSM 18978</strain>
    </source>
</reference>
<dbReference type="OrthoDB" id="1706794at2"/>
<evidence type="ECO:0000313" key="5">
    <source>
        <dbReference type="EMBL" id="SCY82248.1"/>
    </source>
</evidence>
<dbReference type="SUPFAM" id="SSF46785">
    <property type="entry name" value="Winged helix' DNA-binding domain"/>
    <property type="match status" value="1"/>
</dbReference>
<dbReference type="PRINTS" id="PR00778">
    <property type="entry name" value="HTHARSR"/>
</dbReference>
<name>A0A1G5J3G8_9FIRM</name>
<accession>A0A1G5J3G8</accession>
<keyword evidence="6" id="KW-1185">Reference proteome</keyword>
<dbReference type="EMBL" id="FMUS01000017">
    <property type="protein sequence ID" value="SCY82248.1"/>
    <property type="molecule type" value="Genomic_DNA"/>
</dbReference>
<dbReference type="InterPro" id="IPR036390">
    <property type="entry name" value="WH_DNA-bd_sf"/>
</dbReference>
<dbReference type="SMART" id="SM00418">
    <property type="entry name" value="HTH_ARSR"/>
    <property type="match status" value="1"/>
</dbReference>
<dbReference type="CDD" id="cd00090">
    <property type="entry name" value="HTH_ARSR"/>
    <property type="match status" value="1"/>
</dbReference>
<evidence type="ECO:0000259" key="4">
    <source>
        <dbReference type="PROSITE" id="PS50987"/>
    </source>
</evidence>
<dbReference type="GO" id="GO:0003677">
    <property type="term" value="F:DNA binding"/>
    <property type="evidence" value="ECO:0007669"/>
    <property type="project" value="UniProtKB-KW"/>
</dbReference>
<sequence>MKPYYENIYLETSPVFDLLAAMLRIQCHEELTPENHEYHKYMPDELEQWVHETRKSMSADMKRDLEIFFNYESYLAMILVSYSWEKNIYKSIDSFIQLLESTPSLDLVRSFFATGYGESLRMKEIIWSLNSPDAVMDFIKGRNLPEAEKWKLFFMYHDADNTKGRLINLIRSFYEEYFIKQMDFISKLHEESIEQMKVILTNDIETKINSFCDIDFSQFKDLKQIVLIPSYYYLTAGLFSYYAEIEALIFLYGTRRPDIKFKEPIDDAKLIDSIKALSDENRIKIIRILNTTPSYGYELGQKLNLSNSTVAHHVSVLLSLGIITSKRIENKVYYEVNKESIKYILDRAGEFLT</sequence>
<dbReference type="PANTHER" id="PTHR33154:SF33">
    <property type="entry name" value="TRANSCRIPTIONAL REPRESSOR SDPR"/>
    <property type="match status" value="1"/>
</dbReference>
<dbReference type="STRING" id="1120976.SAMN03080606_02619"/>
<keyword evidence="3" id="KW-0804">Transcription</keyword>
<gene>
    <name evidence="5" type="ORF">SAMN03080606_02619</name>
</gene>
<evidence type="ECO:0000313" key="6">
    <source>
        <dbReference type="Proteomes" id="UP000198636"/>
    </source>
</evidence>
<evidence type="ECO:0000256" key="2">
    <source>
        <dbReference type="ARBA" id="ARBA00023125"/>
    </source>
</evidence>
<dbReference type="PROSITE" id="PS50987">
    <property type="entry name" value="HTH_ARSR_2"/>
    <property type="match status" value="1"/>
</dbReference>
<dbReference type="Pfam" id="PF01022">
    <property type="entry name" value="HTH_5"/>
    <property type="match status" value="1"/>
</dbReference>
<dbReference type="PANTHER" id="PTHR33154">
    <property type="entry name" value="TRANSCRIPTIONAL REGULATOR, ARSR FAMILY"/>
    <property type="match status" value="1"/>
</dbReference>
<dbReference type="InterPro" id="IPR001845">
    <property type="entry name" value="HTH_ArsR_DNA-bd_dom"/>
</dbReference>
<protein>
    <submittedName>
        <fullName evidence="5">DNA-binding transcriptional regulator, ArsR family</fullName>
    </submittedName>
</protein>
<dbReference type="GO" id="GO:0003700">
    <property type="term" value="F:DNA-binding transcription factor activity"/>
    <property type="evidence" value="ECO:0007669"/>
    <property type="project" value="InterPro"/>
</dbReference>
<dbReference type="AlphaFoldDB" id="A0A1G5J3G8"/>
<feature type="domain" description="HTH arsR-type" evidence="4">
    <location>
        <begin position="262"/>
        <end position="353"/>
    </location>
</feature>
<keyword evidence="2 5" id="KW-0238">DNA-binding</keyword>
<evidence type="ECO:0000256" key="1">
    <source>
        <dbReference type="ARBA" id="ARBA00023015"/>
    </source>
</evidence>
<keyword evidence="1" id="KW-0805">Transcription regulation</keyword>
<proteinExistence type="predicted"/>
<dbReference type="InterPro" id="IPR011991">
    <property type="entry name" value="ArsR-like_HTH"/>
</dbReference>
<dbReference type="Gene3D" id="1.10.10.10">
    <property type="entry name" value="Winged helix-like DNA-binding domain superfamily/Winged helix DNA-binding domain"/>
    <property type="match status" value="1"/>
</dbReference>
<dbReference type="InterPro" id="IPR036388">
    <property type="entry name" value="WH-like_DNA-bd_sf"/>
</dbReference>
<dbReference type="Proteomes" id="UP000198636">
    <property type="component" value="Unassembled WGS sequence"/>
</dbReference>